<evidence type="ECO:0000313" key="1">
    <source>
        <dbReference type="EMBL" id="KAK7447100.1"/>
    </source>
</evidence>
<proteinExistence type="predicted"/>
<gene>
    <name evidence="1" type="ORF">VKT23_014313</name>
</gene>
<keyword evidence="2" id="KW-1185">Reference proteome</keyword>
<protein>
    <submittedName>
        <fullName evidence="1">Uncharacterized protein</fullName>
    </submittedName>
</protein>
<sequence length="249" mass="27908">MFLLVESMLKLILGGYLLLFVSTLQWPYRTEFGIDLGTFRSEFGDTQLGPLSTTQSLLAITSRLASFSVAISGSRWRVVLQVSGGKSVRLSPSPSISCIHVCGQPNPVYLFYFSALRYPNKNDSFAQLPTPSPYIKSSARWSISRAPLQLFASSPVGISNSTQGEMDISAVLEDRISFEDLFRNNFSGEYRETVQYRLVYFAWRLLEPPQDPESLNELDTLTGPREDLLVASVTTTLARKRHKSFSSRL</sequence>
<organism evidence="1 2">
    <name type="scientific">Marasmiellus scandens</name>
    <dbReference type="NCBI Taxonomy" id="2682957"/>
    <lineage>
        <taxon>Eukaryota</taxon>
        <taxon>Fungi</taxon>
        <taxon>Dikarya</taxon>
        <taxon>Basidiomycota</taxon>
        <taxon>Agaricomycotina</taxon>
        <taxon>Agaricomycetes</taxon>
        <taxon>Agaricomycetidae</taxon>
        <taxon>Agaricales</taxon>
        <taxon>Marasmiineae</taxon>
        <taxon>Omphalotaceae</taxon>
        <taxon>Marasmiellus</taxon>
    </lineage>
</organism>
<dbReference type="EMBL" id="JBANRG010000042">
    <property type="protein sequence ID" value="KAK7447100.1"/>
    <property type="molecule type" value="Genomic_DNA"/>
</dbReference>
<evidence type="ECO:0000313" key="2">
    <source>
        <dbReference type="Proteomes" id="UP001498398"/>
    </source>
</evidence>
<dbReference type="Proteomes" id="UP001498398">
    <property type="component" value="Unassembled WGS sequence"/>
</dbReference>
<name>A0ABR1J138_9AGAR</name>
<accession>A0ABR1J138</accession>
<reference evidence="1 2" key="1">
    <citation type="submission" date="2024-01" db="EMBL/GenBank/DDBJ databases">
        <title>A draft genome for the cacao thread blight pathogen Marasmiellus scandens.</title>
        <authorList>
            <person name="Baruah I.K."/>
            <person name="Leung J."/>
            <person name="Bukari Y."/>
            <person name="Amoako-Attah I."/>
            <person name="Meinhardt L.W."/>
            <person name="Bailey B.A."/>
            <person name="Cohen S.P."/>
        </authorList>
    </citation>
    <scope>NUCLEOTIDE SEQUENCE [LARGE SCALE GENOMIC DNA]</scope>
    <source>
        <strain evidence="1 2">GH-19</strain>
    </source>
</reference>
<comment type="caution">
    <text evidence="1">The sequence shown here is derived from an EMBL/GenBank/DDBJ whole genome shotgun (WGS) entry which is preliminary data.</text>
</comment>